<organism evidence="7 8">
    <name type="scientific">Sugiyamaella lignohabitans</name>
    <dbReference type="NCBI Taxonomy" id="796027"/>
    <lineage>
        <taxon>Eukaryota</taxon>
        <taxon>Fungi</taxon>
        <taxon>Dikarya</taxon>
        <taxon>Ascomycota</taxon>
        <taxon>Saccharomycotina</taxon>
        <taxon>Dipodascomycetes</taxon>
        <taxon>Dipodascales</taxon>
        <taxon>Trichomonascaceae</taxon>
        <taxon>Sugiyamaella</taxon>
    </lineage>
</organism>
<dbReference type="EMBL" id="CP014502">
    <property type="protein sequence ID" value="ANB14218.1"/>
    <property type="molecule type" value="Genomic_DNA"/>
</dbReference>
<dbReference type="GO" id="GO:0070762">
    <property type="term" value="C:nuclear pore transmembrane ring"/>
    <property type="evidence" value="ECO:0007669"/>
    <property type="project" value="TreeGrafter"/>
</dbReference>
<dbReference type="InterPro" id="IPR056541">
    <property type="entry name" value="Ig-like_POM152"/>
</dbReference>
<dbReference type="GeneID" id="30037392"/>
<dbReference type="RefSeq" id="XP_018736695.1">
    <property type="nucleotide sequence ID" value="XM_018882304.1"/>
</dbReference>
<feature type="transmembrane region" description="Helical" evidence="2">
    <location>
        <begin position="125"/>
        <end position="150"/>
    </location>
</feature>
<evidence type="ECO:0000259" key="6">
    <source>
        <dbReference type="Pfam" id="PF24519"/>
    </source>
</evidence>
<feature type="compositionally biased region" description="Gly residues" evidence="1">
    <location>
        <begin position="278"/>
        <end position="300"/>
    </location>
</feature>
<gene>
    <name evidence="7" type="primary">POM152</name>
    <name evidence="7" type="ORF">AWJ20_5179</name>
</gene>
<keyword evidence="2" id="KW-0472">Membrane</keyword>
<feature type="transmembrane region" description="Helical" evidence="2">
    <location>
        <begin position="64"/>
        <end position="86"/>
    </location>
</feature>
<evidence type="ECO:0000259" key="3">
    <source>
        <dbReference type="Pfam" id="PF23664"/>
    </source>
</evidence>
<dbReference type="InterPro" id="IPR037701">
    <property type="entry name" value="Pom152"/>
</dbReference>
<dbReference type="InterPro" id="IPR056544">
    <property type="entry name" value="Ig_POM152"/>
</dbReference>
<dbReference type="GO" id="GO:0017056">
    <property type="term" value="F:structural constituent of nuclear pore"/>
    <property type="evidence" value="ECO:0007669"/>
    <property type="project" value="InterPro"/>
</dbReference>
<dbReference type="GO" id="GO:0006999">
    <property type="term" value="P:nuclear pore organization"/>
    <property type="evidence" value="ECO:0007669"/>
    <property type="project" value="TreeGrafter"/>
</dbReference>
<keyword evidence="2" id="KW-1133">Transmembrane helix</keyword>
<protein>
    <submittedName>
        <fullName evidence="7">Pom152p</fullName>
    </submittedName>
</protein>
<accession>A0A167ELI3</accession>
<sequence length="964" mass="104683">MSRRTSSKPWHNDAAGSSFSDPSAPTIIAAQTRKSTPILKKPSVASETSPLIPTVYLDVGQQRLLFVSLFFGIQAYKISEAVGSTIGSEAFLLKYLIIDAMFVWVLPIFRIPWLTFSNWVSFLQFILLIIFNIFLSTSSFSLSLLILAIWKSLFETEVSFSGSKVHQQDQVYDAKSHLLGKYTVNILPESTALLNPGLASYCVDSGASNLPISIPVRLNATDPIFVQLARIDFETLEETTYNFTRKELKSFKSSSPPANLIDEFEGLIEGIAGSGGSGSGAGSGAGSGSGSGGSGPGSGSGSTSRSTASLSYLSLPVSKPGLYRLKQVTDASNLDVRLYRSDVLVVSCPKAYIIGSEASDVSPDRCIGDVDTPKLVVDGVPPLRVKYSRSVKGRESLFSVQSLQPDHFTSPLLSGGATGSRFVWSKGDSLDWVQAKTVEVDLDTTLSTTGQWVYDIDEVEDAFGNIINYSALLQSGKNSALLSSKGLSYGFAVHPRPQIRFQGCDSVNPVKLPKGHQVQLPVSLIADANDGPFEATFDYSPLQDESNEYNNETSVFSHKFNSLGERLVISEPGIYSLREISGKYCSGDVIEPSSCLVFVPPEPTVEIKFDDIEDKCAGPTGVRADISLTGNPPFSLSYRVIKDGRIISTKTHDISKSREQLMFNPSEEGNYVYEFFSLSDDLYKGRPLQGDHFKKSQSIHVLAGASFAEKSIHTRRCCSGDSLKLKVDLNGIPPLKLNYEIVSGNSRKEQFSVSDINDMSYEIETPALTQGGRYTISLVSVQDSRGCVTPLNEADIVVEVRRQRPAAAFLPIDGSTKVKTLEGRSIGLPLRLSGKAPWTVSYKHIDEASGIEQDYVVNVGNANGDAIHTNQKGKYLITGVSDAYCPGDVSVESNTIDISWINKPSLSVVSTPSLSKVADNLMSRKNVCELEEDVFEISLEGKLSNWRVITGICYAKSHGILTDI</sequence>
<dbReference type="Pfam" id="PF23664">
    <property type="entry name" value="Ig_Pom152"/>
    <property type="match status" value="1"/>
</dbReference>
<feature type="region of interest" description="Disordered" evidence="1">
    <location>
        <begin position="278"/>
        <end position="305"/>
    </location>
</feature>
<evidence type="ECO:0000259" key="5">
    <source>
        <dbReference type="Pfam" id="PF24312"/>
    </source>
</evidence>
<feature type="domain" description="Nucleoporin POM152 first Ig-like" evidence="6">
    <location>
        <begin position="191"/>
        <end position="345"/>
    </location>
</feature>
<dbReference type="Pfam" id="PF24312">
    <property type="entry name" value="Ig-like_POM152"/>
    <property type="match status" value="2"/>
</dbReference>
<dbReference type="InterPro" id="IPR056542">
    <property type="entry name" value="Ig-like_POM152_1st"/>
</dbReference>
<feature type="region of interest" description="Disordered" evidence="1">
    <location>
        <begin position="1"/>
        <end position="24"/>
    </location>
</feature>
<name>A0A167ELI3_9ASCO</name>
<dbReference type="Proteomes" id="UP000189580">
    <property type="component" value="Chromosome d"/>
</dbReference>
<keyword evidence="2" id="KW-0812">Transmembrane</keyword>
<dbReference type="PANTHER" id="PTHR28206:SF1">
    <property type="entry name" value="NUCLEOPORIN POM152"/>
    <property type="match status" value="1"/>
</dbReference>
<proteinExistence type="predicted"/>
<dbReference type="KEGG" id="slb:AWJ20_5179"/>
<feature type="domain" description="Nucleoporin POM152 immunoglobulin-like" evidence="3">
    <location>
        <begin position="600"/>
        <end position="699"/>
    </location>
</feature>
<dbReference type="Pfam" id="PF24097">
    <property type="entry name" value="TMD_POM152"/>
    <property type="match status" value="1"/>
</dbReference>
<evidence type="ECO:0000259" key="4">
    <source>
        <dbReference type="Pfam" id="PF24097"/>
    </source>
</evidence>
<dbReference type="OrthoDB" id="10253254at2759"/>
<keyword evidence="8" id="KW-1185">Reference proteome</keyword>
<evidence type="ECO:0000256" key="1">
    <source>
        <dbReference type="SAM" id="MobiDB-lite"/>
    </source>
</evidence>
<evidence type="ECO:0000313" key="8">
    <source>
        <dbReference type="Proteomes" id="UP000189580"/>
    </source>
</evidence>
<dbReference type="Pfam" id="PF24519">
    <property type="entry name" value="Ig-like_Pom152_1"/>
    <property type="match status" value="1"/>
</dbReference>
<evidence type="ECO:0000313" key="7">
    <source>
        <dbReference type="EMBL" id="ANB14218.1"/>
    </source>
</evidence>
<feature type="domain" description="Nucleoporin POM152 N-terminal transmembrane" evidence="4">
    <location>
        <begin position="58"/>
        <end position="137"/>
    </location>
</feature>
<dbReference type="InterPro" id="IPR056540">
    <property type="entry name" value="TMD_POM152"/>
</dbReference>
<dbReference type="AlphaFoldDB" id="A0A167ELI3"/>
<feature type="transmembrane region" description="Helical" evidence="2">
    <location>
        <begin position="92"/>
        <end position="113"/>
    </location>
</feature>
<reference evidence="7 8" key="1">
    <citation type="submission" date="2016-02" db="EMBL/GenBank/DDBJ databases">
        <title>Complete genome sequence and transcriptome regulation of the pentose utilising yeast Sugiyamaella lignohabitans.</title>
        <authorList>
            <person name="Bellasio M."/>
            <person name="Peymann A."/>
            <person name="Valli M."/>
            <person name="Sipitzky M."/>
            <person name="Graf A."/>
            <person name="Sauer M."/>
            <person name="Marx H."/>
            <person name="Mattanovich D."/>
        </authorList>
    </citation>
    <scope>NUCLEOTIDE SEQUENCE [LARGE SCALE GENOMIC DNA]</scope>
    <source>
        <strain evidence="7 8">CBS 10342</strain>
    </source>
</reference>
<dbReference type="PANTHER" id="PTHR28206">
    <property type="entry name" value="NUCLEOPORIN POM152"/>
    <property type="match status" value="1"/>
</dbReference>
<dbReference type="GO" id="GO:0006606">
    <property type="term" value="P:protein import into nucleus"/>
    <property type="evidence" value="ECO:0007669"/>
    <property type="project" value="TreeGrafter"/>
</dbReference>
<feature type="domain" description="Nucleoporin POM152 Ig-like" evidence="5">
    <location>
        <begin position="496"/>
        <end position="595"/>
    </location>
</feature>
<feature type="domain" description="Nucleoporin POM152 Ig-like" evidence="5">
    <location>
        <begin position="804"/>
        <end position="894"/>
    </location>
</feature>
<evidence type="ECO:0000256" key="2">
    <source>
        <dbReference type="SAM" id="Phobius"/>
    </source>
</evidence>